<proteinExistence type="predicted"/>
<dbReference type="InterPro" id="IPR006059">
    <property type="entry name" value="SBP"/>
</dbReference>
<keyword evidence="1" id="KW-0732">Signal</keyword>
<sequence length="438" mass="45893">MRSIRAAAVGAVTMSLALAASACGGGSSTGGGSNDSPKTLTYWASNQGASVEIDKKVLQPELDKFEKQYGIKVKLEVVPWSDLLNRILTATTSGQGPDVLNIGNTWSASLQATGALLPWDAKNFAKIGGKDRFVDSALGSTGVQGQDPAAVPLYSMAYALYYNKKIFADAGIAKPPTTWAELVADGKKIQAKGKQVLGAEGSNVSENIHHVFVFAKQHGADFFTADGKPDFTNDGAVAAVKQYVDLMAKDKVIPQGNAEYAQNQSVSDFAKGKTAMLLWQSASANLKSQGMSEDAYGIAPVPVQSGAPGTGTQVDSMVAGINMAVFKNTHNLDGATKFVKFMTSDDEQKILNKAYSSIPPVKAAQSDPSFNSPANAVLKNTLATSAAALPQVAQESQFETTVGTAVKELFADAAAGRAVTTDSVKAKLQKAQQQMPAK</sequence>
<dbReference type="PANTHER" id="PTHR43649">
    <property type="entry name" value="ARABINOSE-BINDING PROTEIN-RELATED"/>
    <property type="match status" value="1"/>
</dbReference>
<dbReference type="Proteomes" id="UP001458415">
    <property type="component" value="Unassembled WGS sequence"/>
</dbReference>
<accession>A0ABV1WHT2</accession>
<gene>
    <name evidence="2" type="ORF">ABT317_44045</name>
</gene>
<evidence type="ECO:0000256" key="1">
    <source>
        <dbReference type="SAM" id="SignalP"/>
    </source>
</evidence>
<dbReference type="CDD" id="cd13585">
    <property type="entry name" value="PBP2_TMBP_like"/>
    <property type="match status" value="1"/>
</dbReference>
<protein>
    <submittedName>
        <fullName evidence="2">Sugar ABC transporter substrate-binding protein</fullName>
    </submittedName>
</protein>
<dbReference type="PANTHER" id="PTHR43649:SF12">
    <property type="entry name" value="DIACETYLCHITOBIOSE BINDING PROTEIN DASA"/>
    <property type="match status" value="1"/>
</dbReference>
<dbReference type="InterPro" id="IPR050490">
    <property type="entry name" value="Bact_solute-bd_prot1"/>
</dbReference>
<feature type="chain" id="PRO_5045650172" evidence="1">
    <location>
        <begin position="23"/>
        <end position="438"/>
    </location>
</feature>
<dbReference type="SUPFAM" id="SSF53850">
    <property type="entry name" value="Periplasmic binding protein-like II"/>
    <property type="match status" value="1"/>
</dbReference>
<evidence type="ECO:0000313" key="3">
    <source>
        <dbReference type="Proteomes" id="UP001458415"/>
    </source>
</evidence>
<dbReference type="EMBL" id="JBEPCU010001495">
    <property type="protein sequence ID" value="MER6983745.1"/>
    <property type="molecule type" value="Genomic_DNA"/>
</dbReference>
<comment type="caution">
    <text evidence="2">The sequence shown here is derived from an EMBL/GenBank/DDBJ whole genome shotgun (WGS) entry which is preliminary data.</text>
</comment>
<reference evidence="2 3" key="1">
    <citation type="submission" date="2024-06" db="EMBL/GenBank/DDBJ databases">
        <title>The Natural Products Discovery Center: Release of the First 8490 Sequenced Strains for Exploring Actinobacteria Biosynthetic Diversity.</title>
        <authorList>
            <person name="Kalkreuter E."/>
            <person name="Kautsar S.A."/>
            <person name="Yang D."/>
            <person name="Bader C.D."/>
            <person name="Teijaro C.N."/>
            <person name="Fluegel L."/>
            <person name="Davis C.M."/>
            <person name="Simpson J.R."/>
            <person name="Lauterbach L."/>
            <person name="Steele A.D."/>
            <person name="Gui C."/>
            <person name="Meng S."/>
            <person name="Li G."/>
            <person name="Viehrig K."/>
            <person name="Ye F."/>
            <person name="Su P."/>
            <person name="Kiefer A.F."/>
            <person name="Nichols A."/>
            <person name="Cepeda A.J."/>
            <person name="Yan W."/>
            <person name="Fan B."/>
            <person name="Jiang Y."/>
            <person name="Adhikari A."/>
            <person name="Zheng C.-J."/>
            <person name="Schuster L."/>
            <person name="Cowan T.M."/>
            <person name="Smanski M.J."/>
            <person name="Chevrette M.G."/>
            <person name="De Carvalho L.P.S."/>
            <person name="Shen B."/>
        </authorList>
    </citation>
    <scope>NUCLEOTIDE SEQUENCE [LARGE SCALE GENOMIC DNA]</scope>
    <source>
        <strain evidence="2 3">NPDC000634</strain>
    </source>
</reference>
<keyword evidence="3" id="KW-1185">Reference proteome</keyword>
<evidence type="ECO:0000313" key="2">
    <source>
        <dbReference type="EMBL" id="MER6983745.1"/>
    </source>
</evidence>
<name>A0ABV1WHT2_9ACTN</name>
<dbReference type="Gene3D" id="3.40.190.10">
    <property type="entry name" value="Periplasmic binding protein-like II"/>
    <property type="match status" value="2"/>
</dbReference>
<dbReference type="Pfam" id="PF01547">
    <property type="entry name" value="SBP_bac_1"/>
    <property type="match status" value="1"/>
</dbReference>
<organism evidence="2 3">
    <name type="scientific">Streptomyces carpinensis</name>
    <dbReference type="NCBI Taxonomy" id="66369"/>
    <lineage>
        <taxon>Bacteria</taxon>
        <taxon>Bacillati</taxon>
        <taxon>Actinomycetota</taxon>
        <taxon>Actinomycetes</taxon>
        <taxon>Kitasatosporales</taxon>
        <taxon>Streptomycetaceae</taxon>
        <taxon>Streptomyces</taxon>
    </lineage>
</organism>
<dbReference type="PROSITE" id="PS51257">
    <property type="entry name" value="PROKAR_LIPOPROTEIN"/>
    <property type="match status" value="1"/>
</dbReference>
<feature type="signal peptide" evidence="1">
    <location>
        <begin position="1"/>
        <end position="22"/>
    </location>
</feature>